<evidence type="ECO:0000313" key="8">
    <source>
        <dbReference type="EMBL" id="MCE2055248.1"/>
    </source>
</evidence>
<dbReference type="SFLD" id="SFLDS00005">
    <property type="entry name" value="Isoprenoid_Synthase_Type_I"/>
    <property type="match status" value="1"/>
</dbReference>
<feature type="domain" description="Terpene synthase metal-binding" evidence="7">
    <location>
        <begin position="105"/>
        <end position="348"/>
    </location>
</feature>
<dbReference type="InterPro" id="IPR008949">
    <property type="entry name" value="Isoprenoid_synthase_dom_sf"/>
</dbReference>
<organism evidence="8 9">
    <name type="scientific">Datura stramonium</name>
    <name type="common">Jimsonweed</name>
    <name type="synonym">Common thornapple</name>
    <dbReference type="NCBI Taxonomy" id="4076"/>
    <lineage>
        <taxon>Eukaryota</taxon>
        <taxon>Viridiplantae</taxon>
        <taxon>Streptophyta</taxon>
        <taxon>Embryophyta</taxon>
        <taxon>Tracheophyta</taxon>
        <taxon>Spermatophyta</taxon>
        <taxon>Magnoliopsida</taxon>
        <taxon>eudicotyledons</taxon>
        <taxon>Gunneridae</taxon>
        <taxon>Pentapetalae</taxon>
        <taxon>asterids</taxon>
        <taxon>lamiids</taxon>
        <taxon>Solanales</taxon>
        <taxon>Solanaceae</taxon>
        <taxon>Solanoideae</taxon>
        <taxon>Datureae</taxon>
        <taxon>Datura</taxon>
    </lineage>
</organism>
<evidence type="ECO:0000256" key="2">
    <source>
        <dbReference type="ARBA" id="ARBA00004721"/>
    </source>
</evidence>
<comment type="caution">
    <text evidence="8">The sequence shown here is derived from an EMBL/GenBank/DDBJ whole genome shotgun (WGS) entry which is preliminary data.</text>
</comment>
<dbReference type="CDD" id="cd00684">
    <property type="entry name" value="Terpene_cyclase_plant_C1"/>
    <property type="match status" value="1"/>
</dbReference>
<dbReference type="InterPro" id="IPR044814">
    <property type="entry name" value="Terpene_cyclase_plant_C1"/>
</dbReference>
<evidence type="ECO:0000256" key="5">
    <source>
        <dbReference type="ARBA" id="ARBA00023239"/>
    </source>
</evidence>
<gene>
    <name evidence="8" type="ORF">HAX54_042275</name>
</gene>
<dbReference type="SUPFAM" id="SSF48576">
    <property type="entry name" value="Terpenoid synthases"/>
    <property type="match status" value="1"/>
</dbReference>
<keyword evidence="5" id="KW-0456">Lyase</keyword>
<keyword evidence="9" id="KW-1185">Reference proteome</keyword>
<name>A0ABS8W3Z2_DATST</name>
<feature type="domain" description="Terpene synthase N-terminal" evidence="6">
    <location>
        <begin position="1"/>
        <end position="48"/>
    </location>
</feature>
<keyword evidence="4" id="KW-0479">Metal-binding</keyword>
<dbReference type="SUPFAM" id="SSF48239">
    <property type="entry name" value="Terpenoid cyclases/Protein prenyltransferases"/>
    <property type="match status" value="1"/>
</dbReference>
<evidence type="ECO:0000256" key="1">
    <source>
        <dbReference type="ARBA" id="ARBA00001946"/>
    </source>
</evidence>
<dbReference type="Pfam" id="PF03936">
    <property type="entry name" value="Terpene_synth_C"/>
    <property type="match status" value="1"/>
</dbReference>
<dbReference type="InterPro" id="IPR050148">
    <property type="entry name" value="Terpene_synthase-like"/>
</dbReference>
<dbReference type="Gene3D" id="1.50.10.130">
    <property type="entry name" value="Terpene synthase, N-terminal domain"/>
    <property type="match status" value="1"/>
</dbReference>
<dbReference type="InterPro" id="IPR036965">
    <property type="entry name" value="Terpene_synth_N_sf"/>
</dbReference>
<evidence type="ECO:0000256" key="3">
    <source>
        <dbReference type="ARBA" id="ARBA00006333"/>
    </source>
</evidence>
<dbReference type="InterPro" id="IPR001906">
    <property type="entry name" value="Terpene_synth_N"/>
</dbReference>
<dbReference type="Pfam" id="PF01397">
    <property type="entry name" value="Terpene_synth"/>
    <property type="match status" value="1"/>
</dbReference>
<protein>
    <submittedName>
        <fullName evidence="8">Uncharacterized protein</fullName>
    </submittedName>
</protein>
<evidence type="ECO:0000259" key="6">
    <source>
        <dbReference type="Pfam" id="PF01397"/>
    </source>
</evidence>
<comment type="pathway">
    <text evidence="2">Secondary metabolite biosynthesis; terpenoid biosynthesis.</text>
</comment>
<sequence>MLSFYEAAHLRVHGEDILEQALVFTSSHLKSMMPTLSDSFREQVMHALNRSIRTSLPRVETRRIISIYQNYDTRDKVLLEFAKLDFNLLQKVHKKELTSITRWWKDLDFVTKCPFARDRLVESYFWALSVYFEPKYAIARRMLTKVIALATIIDDIYDTYGTYDELRCFTDAIESWNTDSAIDQLPSYMRPCYLAILDVYTEMEEELAKKGETYRLYYAKNELKKLTRAYFDEAKWYHHSDSYVPTFEEYMKVSLVSSGYMMVATNSLVGIEDNLINKNIMDWVTKEPIVVQASSVIARLMDDIAGHEFEQEKGHEPSAVECYMKQNGTSKQEAVLELQKLVSDAWKDVNKQCLCPTEVPMLILVRVLNLARVIDLLYKDGDGFTHSTTQLKDIITSVLVDPIP</sequence>
<reference evidence="8 9" key="1">
    <citation type="journal article" date="2021" name="BMC Genomics">
        <title>Datura genome reveals duplications of psychoactive alkaloid biosynthetic genes and high mutation rate following tissue culture.</title>
        <authorList>
            <person name="Rajewski A."/>
            <person name="Carter-House D."/>
            <person name="Stajich J."/>
            <person name="Litt A."/>
        </authorList>
    </citation>
    <scope>NUCLEOTIDE SEQUENCE [LARGE SCALE GENOMIC DNA]</scope>
    <source>
        <strain evidence="8">AR-01</strain>
    </source>
</reference>
<evidence type="ECO:0000256" key="4">
    <source>
        <dbReference type="ARBA" id="ARBA00022723"/>
    </source>
</evidence>
<dbReference type="InterPro" id="IPR005630">
    <property type="entry name" value="Terpene_synthase_metal-bd"/>
</dbReference>
<dbReference type="PANTHER" id="PTHR31225:SF221">
    <property type="entry name" value="(-)-GERMACRENE D SYNTHASE"/>
    <property type="match status" value="1"/>
</dbReference>
<dbReference type="InterPro" id="IPR008930">
    <property type="entry name" value="Terpenoid_cyclase/PrenylTrfase"/>
</dbReference>
<dbReference type="Proteomes" id="UP000823775">
    <property type="component" value="Unassembled WGS sequence"/>
</dbReference>
<accession>A0ABS8W3Z2</accession>
<proteinExistence type="inferred from homology"/>
<evidence type="ECO:0000259" key="7">
    <source>
        <dbReference type="Pfam" id="PF03936"/>
    </source>
</evidence>
<dbReference type="EMBL" id="JACEIK010006205">
    <property type="protein sequence ID" value="MCE2055248.1"/>
    <property type="molecule type" value="Genomic_DNA"/>
</dbReference>
<evidence type="ECO:0000313" key="9">
    <source>
        <dbReference type="Proteomes" id="UP000823775"/>
    </source>
</evidence>
<dbReference type="PANTHER" id="PTHR31225">
    <property type="entry name" value="OS04G0344100 PROTEIN-RELATED"/>
    <property type="match status" value="1"/>
</dbReference>
<dbReference type="InterPro" id="IPR034741">
    <property type="entry name" value="Terpene_cyclase-like_1_C"/>
</dbReference>
<dbReference type="SFLD" id="SFLDG01019">
    <property type="entry name" value="Terpene_Cyclase_Like_1_C_Termi"/>
    <property type="match status" value="1"/>
</dbReference>
<dbReference type="Gene3D" id="1.10.600.10">
    <property type="entry name" value="Farnesyl Diphosphate Synthase"/>
    <property type="match status" value="1"/>
</dbReference>
<comment type="similarity">
    <text evidence="3">Belongs to the terpene synthase family.</text>
</comment>
<comment type="cofactor">
    <cofactor evidence="1">
        <name>Mg(2+)</name>
        <dbReference type="ChEBI" id="CHEBI:18420"/>
    </cofactor>
</comment>